<protein>
    <submittedName>
        <fullName evidence="2">Uncharacterized protein</fullName>
    </submittedName>
</protein>
<organism evidence="2 3">
    <name type="scientific">Rhipicephalus microplus</name>
    <name type="common">Cattle tick</name>
    <name type="synonym">Boophilus microplus</name>
    <dbReference type="NCBI Taxonomy" id="6941"/>
    <lineage>
        <taxon>Eukaryota</taxon>
        <taxon>Metazoa</taxon>
        <taxon>Ecdysozoa</taxon>
        <taxon>Arthropoda</taxon>
        <taxon>Chelicerata</taxon>
        <taxon>Arachnida</taxon>
        <taxon>Acari</taxon>
        <taxon>Parasitiformes</taxon>
        <taxon>Ixodida</taxon>
        <taxon>Ixodoidea</taxon>
        <taxon>Ixodidae</taxon>
        <taxon>Rhipicephalinae</taxon>
        <taxon>Rhipicephalus</taxon>
        <taxon>Boophilus</taxon>
    </lineage>
</organism>
<reference evidence="2" key="2">
    <citation type="submission" date="2021-09" db="EMBL/GenBank/DDBJ databases">
        <authorList>
            <person name="Jia N."/>
            <person name="Wang J."/>
            <person name="Shi W."/>
            <person name="Du L."/>
            <person name="Sun Y."/>
            <person name="Zhan W."/>
            <person name="Jiang J."/>
            <person name="Wang Q."/>
            <person name="Zhang B."/>
            <person name="Ji P."/>
            <person name="Sakyi L.B."/>
            <person name="Cui X."/>
            <person name="Yuan T."/>
            <person name="Jiang B."/>
            <person name="Yang W."/>
            <person name="Lam T.T.-Y."/>
            <person name="Chang Q."/>
            <person name="Ding S."/>
            <person name="Wang X."/>
            <person name="Zhu J."/>
            <person name="Ruan X."/>
            <person name="Zhao L."/>
            <person name="Wei J."/>
            <person name="Que T."/>
            <person name="Du C."/>
            <person name="Cheng J."/>
            <person name="Dai P."/>
            <person name="Han X."/>
            <person name="Huang E."/>
            <person name="Gao Y."/>
            <person name="Liu J."/>
            <person name="Shao H."/>
            <person name="Ye R."/>
            <person name="Li L."/>
            <person name="Wei W."/>
            <person name="Wang X."/>
            <person name="Wang C."/>
            <person name="Huo Q."/>
            <person name="Li W."/>
            <person name="Guo W."/>
            <person name="Chen H."/>
            <person name="Chen S."/>
            <person name="Zhou L."/>
            <person name="Zhou L."/>
            <person name="Ni X."/>
            <person name="Tian J."/>
            <person name="Zhou Y."/>
            <person name="Sheng Y."/>
            <person name="Liu T."/>
            <person name="Pan Y."/>
            <person name="Xia L."/>
            <person name="Li J."/>
            <person name="Zhao F."/>
            <person name="Cao W."/>
        </authorList>
    </citation>
    <scope>NUCLEOTIDE SEQUENCE</scope>
    <source>
        <strain evidence="2">Rmic-2018</strain>
        <tissue evidence="2">Larvae</tissue>
    </source>
</reference>
<comment type="caution">
    <text evidence="2">The sequence shown here is derived from an EMBL/GenBank/DDBJ whole genome shotgun (WGS) entry which is preliminary data.</text>
</comment>
<feature type="compositionally biased region" description="Low complexity" evidence="1">
    <location>
        <begin position="79"/>
        <end position="88"/>
    </location>
</feature>
<evidence type="ECO:0000313" key="2">
    <source>
        <dbReference type="EMBL" id="KAH8040692.1"/>
    </source>
</evidence>
<dbReference type="AlphaFoldDB" id="A0A9J6F2J0"/>
<reference evidence="2" key="1">
    <citation type="journal article" date="2020" name="Cell">
        <title>Large-Scale Comparative Analyses of Tick Genomes Elucidate Their Genetic Diversity and Vector Capacities.</title>
        <authorList>
            <consortium name="Tick Genome and Microbiome Consortium (TIGMIC)"/>
            <person name="Jia N."/>
            <person name="Wang J."/>
            <person name="Shi W."/>
            <person name="Du L."/>
            <person name="Sun Y."/>
            <person name="Zhan W."/>
            <person name="Jiang J.F."/>
            <person name="Wang Q."/>
            <person name="Zhang B."/>
            <person name="Ji P."/>
            <person name="Bell-Sakyi L."/>
            <person name="Cui X.M."/>
            <person name="Yuan T.T."/>
            <person name="Jiang B.G."/>
            <person name="Yang W.F."/>
            <person name="Lam T.T."/>
            <person name="Chang Q.C."/>
            <person name="Ding S.J."/>
            <person name="Wang X.J."/>
            <person name="Zhu J.G."/>
            <person name="Ruan X.D."/>
            <person name="Zhao L."/>
            <person name="Wei J.T."/>
            <person name="Ye R.Z."/>
            <person name="Que T.C."/>
            <person name="Du C.H."/>
            <person name="Zhou Y.H."/>
            <person name="Cheng J.X."/>
            <person name="Dai P.F."/>
            <person name="Guo W.B."/>
            <person name="Han X.H."/>
            <person name="Huang E.J."/>
            <person name="Li L.F."/>
            <person name="Wei W."/>
            <person name="Gao Y.C."/>
            <person name="Liu J.Z."/>
            <person name="Shao H.Z."/>
            <person name="Wang X."/>
            <person name="Wang C.C."/>
            <person name="Yang T.C."/>
            <person name="Huo Q.B."/>
            <person name="Li W."/>
            <person name="Chen H.Y."/>
            <person name="Chen S.E."/>
            <person name="Zhou L.G."/>
            <person name="Ni X.B."/>
            <person name="Tian J.H."/>
            <person name="Sheng Y."/>
            <person name="Liu T."/>
            <person name="Pan Y.S."/>
            <person name="Xia L.Y."/>
            <person name="Li J."/>
            <person name="Zhao F."/>
            <person name="Cao W.C."/>
        </authorList>
    </citation>
    <scope>NUCLEOTIDE SEQUENCE</scope>
    <source>
        <strain evidence="2">Rmic-2018</strain>
    </source>
</reference>
<proteinExistence type="predicted"/>
<dbReference type="EMBL" id="JABSTU010000001">
    <property type="protein sequence ID" value="KAH8040692.1"/>
    <property type="molecule type" value="Genomic_DNA"/>
</dbReference>
<evidence type="ECO:0000313" key="3">
    <source>
        <dbReference type="Proteomes" id="UP000821866"/>
    </source>
</evidence>
<sequence length="338" mass="36822">MRTLAKEGRHLPPTLEEPPPSPAADEPAPSVPPRSVKARSPFSRLTLHATDAGAALFRHKSPSKSPTRSLMSPPPKGKQQQQQSQTAQHRSRQPTQVEKAAAAVVASRGTATAAKQQGRPPFGRVVRPRATLPAQASQHVGLRGTATTGPGPRVLLVATPPVSVGFTDSNEDLLSSRPASVIYQSLLKEAFVPLFKTLNSCGSNHVLGWHFAARLLAPLPKGSLLRRHSVEPERRRGSVQQQRSLDSLDHHTALIHRHHHAATFCEDVADTFHIVWAGRSSPSIRNPTREDWEAALLSCRDLKVLNGLVQRTRVNLLATGALGEPSCARRLQRRRAHL</sequence>
<dbReference type="Proteomes" id="UP000821866">
    <property type="component" value="Chromosome 1"/>
</dbReference>
<evidence type="ECO:0000256" key="1">
    <source>
        <dbReference type="SAM" id="MobiDB-lite"/>
    </source>
</evidence>
<feature type="compositionally biased region" description="Basic and acidic residues" evidence="1">
    <location>
        <begin position="1"/>
        <end position="10"/>
    </location>
</feature>
<gene>
    <name evidence="2" type="ORF">HPB51_012007</name>
</gene>
<feature type="region of interest" description="Disordered" evidence="1">
    <location>
        <begin position="1"/>
        <end position="100"/>
    </location>
</feature>
<accession>A0A9J6F2J0</accession>
<name>A0A9J6F2J0_RHIMP</name>
<keyword evidence="3" id="KW-1185">Reference proteome</keyword>